<evidence type="ECO:0000256" key="1">
    <source>
        <dbReference type="ARBA" id="ARBA00007059"/>
    </source>
</evidence>
<dbReference type="PROSITE" id="PS51000">
    <property type="entry name" value="HTH_DEOR_2"/>
    <property type="match status" value="1"/>
</dbReference>
<keyword evidence="3" id="KW-0238">DNA-binding</keyword>
<gene>
    <name evidence="6" type="primary">yfjR</name>
    <name evidence="6" type="ORF">EH105704_26_00250</name>
</gene>
<evidence type="ECO:0000256" key="4">
    <source>
        <dbReference type="ARBA" id="ARBA00023163"/>
    </source>
</evidence>
<dbReference type="Gene3D" id="3.30.160.130">
    <property type="entry name" value="ykff protein like domains"/>
    <property type="match status" value="1"/>
</dbReference>
<keyword evidence="4" id="KW-0804">Transcription</keyword>
<keyword evidence="7" id="KW-1185">Reference proteome</keyword>
<keyword evidence="2" id="KW-0805">Transcription regulation</keyword>
<dbReference type="EMBL" id="BAFF01000026">
    <property type="protein sequence ID" value="GAB54010.1"/>
    <property type="molecule type" value="Genomic_DNA"/>
</dbReference>
<evidence type="ECO:0000259" key="5">
    <source>
        <dbReference type="PROSITE" id="PS51000"/>
    </source>
</evidence>
<dbReference type="Proteomes" id="UP000010297">
    <property type="component" value="Unassembled WGS sequence"/>
</dbReference>
<dbReference type="PROSITE" id="PS00894">
    <property type="entry name" value="HTH_DEOR_1"/>
    <property type="match status" value="1"/>
</dbReference>
<dbReference type="InterPro" id="IPR038612">
    <property type="entry name" value="YkfF-like_sf"/>
</dbReference>
<dbReference type="Pfam" id="PF06006">
    <property type="entry name" value="DUF905"/>
    <property type="match status" value="1"/>
</dbReference>
<evidence type="ECO:0000256" key="2">
    <source>
        <dbReference type="ARBA" id="ARBA00023015"/>
    </source>
</evidence>
<dbReference type="InterPro" id="IPR001034">
    <property type="entry name" value="DeoR_HTH"/>
</dbReference>
<dbReference type="SUPFAM" id="SSF54786">
    <property type="entry name" value="YcfA/nrd intein domain"/>
    <property type="match status" value="1"/>
</dbReference>
<feature type="domain" description="HTH deoR-type" evidence="5">
    <location>
        <begin position="11"/>
        <end position="73"/>
    </location>
</feature>
<evidence type="ECO:0000313" key="7">
    <source>
        <dbReference type="Proteomes" id="UP000010297"/>
    </source>
</evidence>
<dbReference type="eggNOG" id="COG2378">
    <property type="taxonomic scope" value="Bacteria"/>
</dbReference>
<dbReference type="AlphaFoldDB" id="H5V7Q2"/>
<comment type="caution">
    <text evidence="6">The sequence shown here is derived from an EMBL/GenBank/DDBJ whole genome shotgun (WGS) entry which is preliminary data.</text>
</comment>
<comment type="similarity">
    <text evidence="1">Belongs to the UPF0401 family.</text>
</comment>
<proteinExistence type="inferred from homology"/>
<name>H5V7Q2_ATLHE</name>
<dbReference type="InterPro" id="IPR009253">
    <property type="entry name" value="DUF905"/>
</dbReference>
<dbReference type="Pfam" id="PF08220">
    <property type="entry name" value="HTH_DeoR"/>
    <property type="match status" value="1"/>
</dbReference>
<reference evidence="6 7" key="1">
    <citation type="submission" date="2012-02" db="EMBL/GenBank/DDBJ databases">
        <title>Whole genome shotgun sequence of Escherichia hermannii NBRC 105704.</title>
        <authorList>
            <person name="Yoshida I."/>
            <person name="Hosoyama A."/>
            <person name="Tsuchikane K."/>
            <person name="Katsumata H."/>
            <person name="Yamazaki S."/>
            <person name="Fujita N."/>
        </authorList>
    </citation>
    <scope>NUCLEOTIDE SEQUENCE [LARGE SCALE GENOMIC DNA]</scope>
    <source>
        <strain evidence="6 7">NBRC 105704</strain>
    </source>
</reference>
<sequence>MTQAERRHDRLAVRLSLIISRLVAGETLSVRKLAAEFGVSVRTLRRDFRERLMYLDLEYQSGYCRLRTAGSEMQMVPDVLIFAHRSGLAGLFPGLDRRLVNALLMCDEAPCVIPPARSASSPSGPLSFWRLVQAITDRRKVTLLADGQRCERLAPCRLLIHQQTWYLIAEHNGHIAVFRGIETVQCPWSSRCAERYHLAGLSRSTLTDFHLSHSTSPVAHVQQGFLLFEVIIMPEFPLLPPGSFTRQQAEAIISRYHNVTIEDDQTTHFRLVVRDDDGSMVWRAWNFEPDAGAGLTPYIRRYGIRRS</sequence>
<dbReference type="GO" id="GO:0003677">
    <property type="term" value="F:DNA binding"/>
    <property type="evidence" value="ECO:0007669"/>
    <property type="project" value="UniProtKB-KW"/>
</dbReference>
<accession>H5V7Q2</accession>
<dbReference type="InterPro" id="IPR018356">
    <property type="entry name" value="Tscrpt_reg_HTH_DeoR_CS"/>
</dbReference>
<evidence type="ECO:0000256" key="3">
    <source>
        <dbReference type="ARBA" id="ARBA00023125"/>
    </source>
</evidence>
<dbReference type="GO" id="GO:0003700">
    <property type="term" value="F:DNA-binding transcription factor activity"/>
    <property type="evidence" value="ECO:0007669"/>
    <property type="project" value="InterPro"/>
</dbReference>
<protein>
    <submittedName>
        <fullName evidence="6">Putative DeoR family transcriptional regulator YfjR</fullName>
    </submittedName>
</protein>
<organism evidence="6 7">
    <name type="scientific">Atlantibacter hermannii NBRC 105704</name>
    <dbReference type="NCBI Taxonomy" id="1115512"/>
    <lineage>
        <taxon>Bacteria</taxon>
        <taxon>Pseudomonadati</taxon>
        <taxon>Pseudomonadota</taxon>
        <taxon>Gammaproteobacteria</taxon>
        <taxon>Enterobacterales</taxon>
        <taxon>Enterobacteriaceae</taxon>
        <taxon>Atlantibacter</taxon>
    </lineage>
</organism>
<evidence type="ECO:0000313" key="6">
    <source>
        <dbReference type="EMBL" id="GAB54010.1"/>
    </source>
</evidence>